<feature type="chain" id="PRO_5036296854" evidence="1">
    <location>
        <begin position="29"/>
        <end position="211"/>
    </location>
</feature>
<organism evidence="2 4">
    <name type="scientific">Pseudomonas syringae pv. delphinii</name>
    <dbReference type="NCBI Taxonomy" id="192088"/>
    <lineage>
        <taxon>Bacteria</taxon>
        <taxon>Pseudomonadati</taxon>
        <taxon>Pseudomonadota</taxon>
        <taxon>Gammaproteobacteria</taxon>
        <taxon>Pseudomonadales</taxon>
        <taxon>Pseudomonadaceae</taxon>
        <taxon>Pseudomonas</taxon>
    </lineage>
</organism>
<accession>A0A0P9SA85</accession>
<evidence type="ECO:0000313" key="4">
    <source>
        <dbReference type="Proteomes" id="UP000267908"/>
    </source>
</evidence>
<comment type="caution">
    <text evidence="2">The sequence shown here is derived from an EMBL/GenBank/DDBJ whole genome shotgun (WGS) entry which is preliminary data.</text>
</comment>
<name>A0A0P9SA85_9PSED</name>
<proteinExistence type="predicted"/>
<gene>
    <name evidence="3" type="ORF">ALQ08_101806</name>
    <name evidence="2" type="ORF">ALQ28_101665</name>
</gene>
<sequence length="211" mass="22360">MEGCTVRNLAITGLICLSAMTASAPGLAAISDTSIATCSAIKGDVQRLACFDKIADDAGLAEKTTPTKTEGSGKWYTATKTDPLNDKPVYTAALGSEGGTGRSVESVVMLARCADGKTELFVNWSSFIGTDDTDVTYRIGKSKAITRSWQISTDNTSTFYPGSPIKAMKEMMDSDKFIVNVTPYSESPVTAIFDISGAEAAFADIRKGCSW</sequence>
<evidence type="ECO:0000313" key="5">
    <source>
        <dbReference type="Proteomes" id="UP000269044"/>
    </source>
</evidence>
<dbReference type="AlphaFoldDB" id="A0A0P9SA85"/>
<reference evidence="4 5" key="1">
    <citation type="submission" date="2018-08" db="EMBL/GenBank/DDBJ databases">
        <title>Recombination of ecologically and evolutionarily significant loci maintains genetic cohesion in the Pseudomonas syringae species complex.</title>
        <authorList>
            <person name="Dillon M."/>
            <person name="Thakur S."/>
            <person name="Almeida R.N.D."/>
            <person name="Weir B.S."/>
            <person name="Guttman D.S."/>
        </authorList>
    </citation>
    <scope>NUCLEOTIDE SEQUENCE [LARGE SCALE GENOMIC DNA]</scope>
    <source>
        <strain evidence="3 5">ICMP 13052</strain>
        <strain evidence="2 4">ICMP 4330</strain>
    </source>
</reference>
<protein>
    <submittedName>
        <fullName evidence="2">Putative prophage exported protein</fullName>
    </submittedName>
</protein>
<dbReference type="InterPro" id="IPR017738">
    <property type="entry name" value="T6SS-assoc_VCA0118"/>
</dbReference>
<feature type="signal peptide" evidence="1">
    <location>
        <begin position="1"/>
        <end position="28"/>
    </location>
</feature>
<dbReference type="Pfam" id="PF11319">
    <property type="entry name" value="VasI"/>
    <property type="match status" value="1"/>
</dbReference>
<keyword evidence="1" id="KW-0732">Signal</keyword>
<evidence type="ECO:0000313" key="2">
    <source>
        <dbReference type="EMBL" id="RMP08763.1"/>
    </source>
</evidence>
<evidence type="ECO:0000256" key="1">
    <source>
        <dbReference type="SAM" id="SignalP"/>
    </source>
</evidence>
<dbReference type="Proteomes" id="UP000269044">
    <property type="component" value="Unassembled WGS sequence"/>
</dbReference>
<evidence type="ECO:0000313" key="3">
    <source>
        <dbReference type="EMBL" id="RMQ22990.1"/>
    </source>
</evidence>
<dbReference type="EMBL" id="RBRA01000180">
    <property type="protein sequence ID" value="RMQ22990.1"/>
    <property type="molecule type" value="Genomic_DNA"/>
</dbReference>
<dbReference type="EMBL" id="RBQG01000282">
    <property type="protein sequence ID" value="RMP08763.1"/>
    <property type="molecule type" value="Genomic_DNA"/>
</dbReference>
<dbReference type="Proteomes" id="UP000267908">
    <property type="component" value="Unassembled WGS sequence"/>
</dbReference>